<comment type="caution">
    <text evidence="3">The sequence shown here is derived from an EMBL/GenBank/DDBJ whole genome shotgun (WGS) entry which is preliminary data.</text>
</comment>
<comment type="similarity">
    <text evidence="2">Belongs to the triosephosphate isomerase family.</text>
</comment>
<dbReference type="UniPathway" id="UPA00109">
    <property type="reaction ID" value="UER00189"/>
</dbReference>
<keyword evidence="2" id="KW-0312">Gluconeogenesis</keyword>
<comment type="subunit">
    <text evidence="2">Homodimer.</text>
</comment>
<keyword evidence="2" id="KW-0963">Cytoplasm</keyword>
<dbReference type="Gene3D" id="3.20.20.70">
    <property type="entry name" value="Aldolase class I"/>
    <property type="match status" value="1"/>
</dbReference>
<dbReference type="RefSeq" id="WP_208402484.1">
    <property type="nucleotide sequence ID" value="NZ_JAAMOX010000001.1"/>
</dbReference>
<dbReference type="AlphaFoldDB" id="A0A7X5R1Z6"/>
<evidence type="ECO:0000313" key="3">
    <source>
        <dbReference type="EMBL" id="NIH53957.1"/>
    </source>
</evidence>
<dbReference type="EMBL" id="JAAMOX010000001">
    <property type="protein sequence ID" value="NIH53957.1"/>
    <property type="molecule type" value="Genomic_DNA"/>
</dbReference>
<dbReference type="EC" id="5.3.1.1" evidence="2"/>
<name>A0A7X5R1Z6_9MICO</name>
<gene>
    <name evidence="3" type="ORF">FHX76_001825</name>
</gene>
<sequence>MRRSPNSGTPTMLLPISLKMYLSYTETLDWAWSVREMWAGLDADIHDRVTLAVLPSFPAIADMRRILNGSGIHWGAQDLAWADSGPYTGEVSPADLAQLDCTFAETGHAERRTLFHETDDTVLRKNIAAFRNGLTPIVCVGEPNRGPASAALAECQQQLIHTLPHHTEATGSAVIAYEPKWAIGAAEPAPLEHIAHVYQGLSEWLPAAFPQLSTKVIYGGSAGPGLLSALDGNADGLFLGRFAHDVSALQTIICEAAKLG</sequence>
<dbReference type="GO" id="GO:0006096">
    <property type="term" value="P:glycolytic process"/>
    <property type="evidence" value="ECO:0007669"/>
    <property type="project" value="UniProtKB-UniPathway"/>
</dbReference>
<evidence type="ECO:0000256" key="1">
    <source>
        <dbReference type="ARBA" id="ARBA00023235"/>
    </source>
</evidence>
<dbReference type="InterPro" id="IPR000652">
    <property type="entry name" value="Triosephosphate_isomerase"/>
</dbReference>
<organism evidence="3 4">
    <name type="scientific">Lysinibacter cavernae</name>
    <dbReference type="NCBI Taxonomy" id="1640652"/>
    <lineage>
        <taxon>Bacteria</taxon>
        <taxon>Bacillati</taxon>
        <taxon>Actinomycetota</taxon>
        <taxon>Actinomycetes</taxon>
        <taxon>Micrococcales</taxon>
        <taxon>Microbacteriaceae</taxon>
        <taxon>Lysinibacter</taxon>
    </lineage>
</organism>
<evidence type="ECO:0000256" key="2">
    <source>
        <dbReference type="RuleBase" id="RU363013"/>
    </source>
</evidence>
<comment type="subcellular location">
    <subcellularLocation>
        <location evidence="2">Cytoplasm</location>
    </subcellularLocation>
</comment>
<reference evidence="3 4" key="1">
    <citation type="submission" date="2020-02" db="EMBL/GenBank/DDBJ databases">
        <title>Sequencing the genomes of 1000 actinobacteria strains.</title>
        <authorList>
            <person name="Klenk H.-P."/>
        </authorList>
    </citation>
    <scope>NUCLEOTIDE SEQUENCE [LARGE SCALE GENOMIC DNA]</scope>
    <source>
        <strain evidence="3 4">DSM 27960</strain>
    </source>
</reference>
<dbReference type="PROSITE" id="PS51440">
    <property type="entry name" value="TIM_2"/>
    <property type="match status" value="1"/>
</dbReference>
<dbReference type="GO" id="GO:0019563">
    <property type="term" value="P:glycerol catabolic process"/>
    <property type="evidence" value="ECO:0007669"/>
    <property type="project" value="TreeGrafter"/>
</dbReference>
<comment type="pathway">
    <text evidence="2">Carbohydrate biosynthesis; gluconeogenesis.</text>
</comment>
<accession>A0A7X5R1Z6</accession>
<comment type="catalytic activity">
    <reaction evidence="2">
        <text>D-glyceraldehyde 3-phosphate = dihydroxyacetone phosphate</text>
        <dbReference type="Rhea" id="RHEA:18585"/>
        <dbReference type="ChEBI" id="CHEBI:57642"/>
        <dbReference type="ChEBI" id="CHEBI:59776"/>
        <dbReference type="EC" id="5.3.1.1"/>
    </reaction>
</comment>
<dbReference type="GO" id="GO:0046166">
    <property type="term" value="P:glyceraldehyde-3-phosphate biosynthetic process"/>
    <property type="evidence" value="ECO:0007669"/>
    <property type="project" value="TreeGrafter"/>
</dbReference>
<dbReference type="GO" id="GO:0006094">
    <property type="term" value="P:gluconeogenesis"/>
    <property type="evidence" value="ECO:0007669"/>
    <property type="project" value="UniProtKB-UniPathway"/>
</dbReference>
<dbReference type="InterPro" id="IPR013785">
    <property type="entry name" value="Aldolase_TIM"/>
</dbReference>
<dbReference type="PANTHER" id="PTHR21139:SF2">
    <property type="entry name" value="TRIOSEPHOSPHATE ISOMERASE"/>
    <property type="match status" value="1"/>
</dbReference>
<dbReference type="SUPFAM" id="SSF51351">
    <property type="entry name" value="Triosephosphate isomerase (TIM)"/>
    <property type="match status" value="1"/>
</dbReference>
<dbReference type="Proteomes" id="UP000541033">
    <property type="component" value="Unassembled WGS sequence"/>
</dbReference>
<dbReference type="GO" id="GO:0004807">
    <property type="term" value="F:triose-phosphate isomerase activity"/>
    <property type="evidence" value="ECO:0007669"/>
    <property type="project" value="UniProtKB-EC"/>
</dbReference>
<protein>
    <recommendedName>
        <fullName evidence="2">Triosephosphate isomerase</fullName>
        <ecNumber evidence="2">5.3.1.1</ecNumber>
    </recommendedName>
</protein>
<dbReference type="InterPro" id="IPR035990">
    <property type="entry name" value="TIM_sf"/>
</dbReference>
<dbReference type="UniPathway" id="UPA00138"/>
<keyword evidence="1 2" id="KW-0413">Isomerase</keyword>
<comment type="pathway">
    <text evidence="2">Carbohydrate degradation; glycolysis; D-glyceraldehyde 3-phosphate from glycerone phosphate: step 1/1.</text>
</comment>
<keyword evidence="2" id="KW-0324">Glycolysis</keyword>
<dbReference type="GO" id="GO:0005829">
    <property type="term" value="C:cytosol"/>
    <property type="evidence" value="ECO:0007669"/>
    <property type="project" value="TreeGrafter"/>
</dbReference>
<keyword evidence="4" id="KW-1185">Reference proteome</keyword>
<dbReference type="CDD" id="cd00311">
    <property type="entry name" value="TIM"/>
    <property type="match status" value="1"/>
</dbReference>
<evidence type="ECO:0000313" key="4">
    <source>
        <dbReference type="Proteomes" id="UP000541033"/>
    </source>
</evidence>
<proteinExistence type="inferred from homology"/>
<dbReference type="PANTHER" id="PTHR21139">
    <property type="entry name" value="TRIOSEPHOSPHATE ISOMERASE"/>
    <property type="match status" value="1"/>
</dbReference>
<dbReference type="Pfam" id="PF00121">
    <property type="entry name" value="TIM"/>
    <property type="match status" value="1"/>
</dbReference>